<dbReference type="GO" id="GO:0016740">
    <property type="term" value="F:transferase activity"/>
    <property type="evidence" value="ECO:0007669"/>
    <property type="project" value="UniProtKB-KW"/>
</dbReference>
<evidence type="ECO:0000313" key="2">
    <source>
        <dbReference type="EMBL" id="TDS66250.1"/>
    </source>
</evidence>
<protein>
    <submittedName>
        <fullName evidence="2">Glycosyltransferase involved in cell wall biosynthesis</fullName>
    </submittedName>
</protein>
<dbReference type="Gene3D" id="3.90.550.10">
    <property type="entry name" value="Spore Coat Polysaccharide Biosynthesis Protein SpsA, Chain A"/>
    <property type="match status" value="1"/>
</dbReference>
<dbReference type="RefSeq" id="WP_133711432.1">
    <property type="nucleotide sequence ID" value="NZ_SOAG01000001.1"/>
</dbReference>
<gene>
    <name evidence="2" type="ORF">C8P70_101147</name>
</gene>
<dbReference type="PANTHER" id="PTHR43685:SF2">
    <property type="entry name" value="GLYCOSYLTRANSFERASE 2-LIKE DOMAIN-CONTAINING PROTEIN"/>
    <property type="match status" value="1"/>
</dbReference>
<keyword evidence="3" id="KW-1185">Reference proteome</keyword>
<dbReference type="AlphaFoldDB" id="A0A4R7FFH1"/>
<dbReference type="OrthoDB" id="396512at2"/>
<dbReference type="Proteomes" id="UP000295215">
    <property type="component" value="Unassembled WGS sequence"/>
</dbReference>
<dbReference type="EMBL" id="SOAG01000001">
    <property type="protein sequence ID" value="TDS66250.1"/>
    <property type="molecule type" value="Genomic_DNA"/>
</dbReference>
<dbReference type="PANTHER" id="PTHR43685">
    <property type="entry name" value="GLYCOSYLTRANSFERASE"/>
    <property type="match status" value="1"/>
</dbReference>
<dbReference type="InterPro" id="IPR050834">
    <property type="entry name" value="Glycosyltransf_2"/>
</dbReference>
<accession>A0A4R7FFH1</accession>
<dbReference type="InterPro" id="IPR029044">
    <property type="entry name" value="Nucleotide-diphossugar_trans"/>
</dbReference>
<sequence>MFLVSVILPAYNAGKTIKRCISILNQTYCNFELIIVNDGSQDDTKVICKKFKRIDKRILVVNKANGGVSAARNSGMQVAKGFFVAFVDSDDFLSIGYLEKMINDYHKTSADLIIHRFNAIGYDPKKITIPHYIPKILERKEFYTLFKTYKIYKNGYVFSKLYLNTIIKQNDIKFDEEIVLHEDTVFVLTYLQYCKKVYLNSIEKYNYVNTKKSLSKKDFEFTSVYKTYLEFLKFYKLYKAENPNIQFLVCYKTYMNRLLKNSLVSFYKSKPENLNSIDFLCSIPNEAIENFKDYQFNSIFKQKMYSLFKQNKVKKFNIIMTMLYSIYYIKNNCKLNFFKYKNNFLQ</sequence>
<keyword evidence="2" id="KW-0808">Transferase</keyword>
<dbReference type="SUPFAM" id="SSF53448">
    <property type="entry name" value="Nucleotide-diphospho-sugar transferases"/>
    <property type="match status" value="1"/>
</dbReference>
<dbReference type="CDD" id="cd00761">
    <property type="entry name" value="Glyco_tranf_GTA_type"/>
    <property type="match status" value="1"/>
</dbReference>
<reference evidence="2 3" key="1">
    <citation type="submission" date="2019-03" db="EMBL/GenBank/DDBJ databases">
        <title>Genomic Encyclopedia of Archaeal and Bacterial Type Strains, Phase II (KMG-II): from individual species to whole genera.</title>
        <authorList>
            <person name="Goeker M."/>
        </authorList>
    </citation>
    <scope>NUCLEOTIDE SEQUENCE [LARGE SCALE GENOMIC DNA]</scope>
    <source>
        <strain evidence="2 3">DSM 28213</strain>
    </source>
</reference>
<dbReference type="InterPro" id="IPR001173">
    <property type="entry name" value="Glyco_trans_2-like"/>
</dbReference>
<organism evidence="2 3">
    <name type="scientific">Myroides indicus</name>
    <dbReference type="NCBI Taxonomy" id="1323422"/>
    <lineage>
        <taxon>Bacteria</taxon>
        <taxon>Pseudomonadati</taxon>
        <taxon>Bacteroidota</taxon>
        <taxon>Flavobacteriia</taxon>
        <taxon>Flavobacteriales</taxon>
        <taxon>Flavobacteriaceae</taxon>
        <taxon>Myroides</taxon>
    </lineage>
</organism>
<name>A0A4R7FFH1_9FLAO</name>
<dbReference type="Pfam" id="PF00535">
    <property type="entry name" value="Glycos_transf_2"/>
    <property type="match status" value="1"/>
</dbReference>
<evidence type="ECO:0000259" key="1">
    <source>
        <dbReference type="Pfam" id="PF00535"/>
    </source>
</evidence>
<feature type="domain" description="Glycosyltransferase 2-like" evidence="1">
    <location>
        <begin position="5"/>
        <end position="141"/>
    </location>
</feature>
<proteinExistence type="predicted"/>
<comment type="caution">
    <text evidence="2">The sequence shown here is derived from an EMBL/GenBank/DDBJ whole genome shotgun (WGS) entry which is preliminary data.</text>
</comment>
<evidence type="ECO:0000313" key="3">
    <source>
        <dbReference type="Proteomes" id="UP000295215"/>
    </source>
</evidence>